<dbReference type="SUPFAM" id="SSF141091">
    <property type="entry name" value="L21p-like"/>
    <property type="match status" value="1"/>
</dbReference>
<dbReference type="PANTHER" id="PTHR21349:SF0">
    <property type="entry name" value="LARGE RIBOSOMAL SUBUNIT PROTEIN BL21M"/>
    <property type="match status" value="1"/>
</dbReference>
<evidence type="ECO:0000313" key="3">
    <source>
        <dbReference type="EMBL" id="GAA53759.1"/>
    </source>
</evidence>
<dbReference type="EMBL" id="DF143582">
    <property type="protein sequence ID" value="GAA53759.1"/>
    <property type="molecule type" value="Genomic_DNA"/>
</dbReference>
<dbReference type="InterPro" id="IPR036164">
    <property type="entry name" value="bL21-like_sf"/>
</dbReference>
<dbReference type="PANTHER" id="PTHR21349">
    <property type="entry name" value="50S RIBOSOMAL PROTEIN L21"/>
    <property type="match status" value="1"/>
</dbReference>
<dbReference type="GO" id="GO:0003735">
    <property type="term" value="F:structural constituent of ribosome"/>
    <property type="evidence" value="ECO:0007669"/>
    <property type="project" value="TreeGrafter"/>
</dbReference>
<dbReference type="Pfam" id="PF00829">
    <property type="entry name" value="Ribosomal_L21p"/>
    <property type="match status" value="1"/>
</dbReference>
<proteinExistence type="inferred from homology"/>
<sequence length="500" mass="56371">MKSVAKRLNLPVCDGLCISATRYIGGVRTTLSCQVGVDSLTVPQPTYNLELHTSAVAISRVALLAAYSRGEGARRYKTHSSTGYQTEQWHCLNPGEVSQPVRNIIWPDEFSGVSKFALQALSHLPKSAVLRSHFGVLEAERWSTLELTEDMKEISKRLGAHKFDHPDQVTALVFSGVTVTYYCDDGLRRNNYEREASALVCFRFSALLYAANKAARMIPPRNVQCGVKEDGTTHTGASPQGDRCAPRTSKDVQCLTIDVFGALSESGLSSKINVLKFDNCGSYVKTGLMLKRSLLDFLCPTLSRYAIWSQQRPQCANIHISSANQDWIRRNTPRKPVLYKIPKIYTLLEEEMVDTVLPKPEVPVDEKFVQGVINSVNSAITENRSRYFAVVHLAGKQFKVTTDDLVMVKTPLFGTEVGDRIRLEKVLLLGSNEFTLIGRPLLSNQQVYVEAQVIERTLEHPKLWFQFHRRRRHRKMRVFQDNVVVLRITDIRANNLKEDT</sequence>
<keyword evidence="3" id="KW-0689">Ribosomal protein</keyword>
<dbReference type="GO" id="GO:0005762">
    <property type="term" value="C:mitochondrial large ribosomal subunit"/>
    <property type="evidence" value="ECO:0007669"/>
    <property type="project" value="TreeGrafter"/>
</dbReference>
<evidence type="ECO:0000313" key="4">
    <source>
        <dbReference type="Proteomes" id="UP000008909"/>
    </source>
</evidence>
<name>G7YLC8_CLOSI</name>
<organism evidence="3 4">
    <name type="scientific">Clonorchis sinensis</name>
    <name type="common">Chinese liver fluke</name>
    <dbReference type="NCBI Taxonomy" id="79923"/>
    <lineage>
        <taxon>Eukaryota</taxon>
        <taxon>Metazoa</taxon>
        <taxon>Spiralia</taxon>
        <taxon>Lophotrochozoa</taxon>
        <taxon>Platyhelminthes</taxon>
        <taxon>Trematoda</taxon>
        <taxon>Digenea</taxon>
        <taxon>Opisthorchiida</taxon>
        <taxon>Opisthorchiata</taxon>
        <taxon>Opisthorchiidae</taxon>
        <taxon>Clonorchis</taxon>
    </lineage>
</organism>
<dbReference type="AlphaFoldDB" id="G7YLC8"/>
<gene>
    <name evidence="3" type="ORF">CLF_111018</name>
</gene>
<protein>
    <recommendedName>
        <fullName evidence="2">Large ribosomal subunit protein bL21m</fullName>
    </recommendedName>
</protein>
<reference key="2">
    <citation type="submission" date="2011-10" db="EMBL/GenBank/DDBJ databases">
        <title>The genome and transcriptome sequence of Clonorchis sinensis provide insights into the carcinogenic liver fluke.</title>
        <authorList>
            <person name="Wang X."/>
            <person name="Huang Y."/>
            <person name="Chen W."/>
            <person name="Liu H."/>
            <person name="Guo L."/>
            <person name="Chen Y."/>
            <person name="Luo F."/>
            <person name="Zhou W."/>
            <person name="Sun J."/>
            <person name="Mao Q."/>
            <person name="Liang P."/>
            <person name="Zhou C."/>
            <person name="Tian Y."/>
            <person name="Men J."/>
            <person name="Lv X."/>
            <person name="Huang L."/>
            <person name="Zhou J."/>
            <person name="Hu Y."/>
            <person name="Li R."/>
            <person name="Zhang F."/>
            <person name="Lei H."/>
            <person name="Li X."/>
            <person name="Hu X."/>
            <person name="Liang C."/>
            <person name="Xu J."/>
            <person name="Wu Z."/>
            <person name="Yu X."/>
        </authorList>
    </citation>
    <scope>NUCLEOTIDE SEQUENCE</scope>
    <source>
        <strain>Henan</strain>
    </source>
</reference>
<reference evidence="3" key="1">
    <citation type="journal article" date="2011" name="Genome Biol.">
        <title>The draft genome of the carcinogenic human liver fluke Clonorchis sinensis.</title>
        <authorList>
            <person name="Wang X."/>
            <person name="Chen W."/>
            <person name="Huang Y."/>
            <person name="Sun J."/>
            <person name="Men J."/>
            <person name="Liu H."/>
            <person name="Luo F."/>
            <person name="Guo L."/>
            <person name="Lv X."/>
            <person name="Deng C."/>
            <person name="Zhou C."/>
            <person name="Fan Y."/>
            <person name="Li X."/>
            <person name="Huang L."/>
            <person name="Hu Y."/>
            <person name="Liang C."/>
            <person name="Hu X."/>
            <person name="Xu J."/>
            <person name="Yu X."/>
        </authorList>
    </citation>
    <scope>NUCLEOTIDE SEQUENCE [LARGE SCALE GENOMIC DNA]</scope>
    <source>
        <strain evidence="3">Henan</strain>
    </source>
</reference>
<keyword evidence="4" id="KW-1185">Reference proteome</keyword>
<evidence type="ECO:0000256" key="1">
    <source>
        <dbReference type="ARBA" id="ARBA00008563"/>
    </source>
</evidence>
<comment type="similarity">
    <text evidence="1">Belongs to the bacterial ribosomal protein bL21 family.</text>
</comment>
<evidence type="ECO:0000256" key="2">
    <source>
        <dbReference type="ARBA" id="ARBA00044129"/>
    </source>
</evidence>
<dbReference type="Proteomes" id="UP000008909">
    <property type="component" value="Unassembled WGS sequence"/>
</dbReference>
<accession>G7YLC8</accession>
<keyword evidence="3" id="KW-0687">Ribonucleoprotein</keyword>
<dbReference type="InterPro" id="IPR028909">
    <property type="entry name" value="bL21-like"/>
</dbReference>